<name>A0ABV0U754_9TELE</name>
<sequence>MEEVVWCNTIYSTATMMIIVAVMTDTQWFSDSCLQQQNCSGCSTPEWTDTPRNIFVSAHQYNKLKTPIHTQANIYADAVHSSLLPVMLKERKTRKHIHVHIDGLVRYWTVNKYAEINKKNCRVAPFLGHNALLAVRTKGS</sequence>
<protein>
    <submittedName>
        <fullName evidence="1">Uncharacterized protein</fullName>
    </submittedName>
</protein>
<accession>A0ABV0U754</accession>
<dbReference type="Proteomes" id="UP001482620">
    <property type="component" value="Unassembled WGS sequence"/>
</dbReference>
<reference evidence="1 2" key="1">
    <citation type="submission" date="2021-06" db="EMBL/GenBank/DDBJ databases">
        <authorList>
            <person name="Palmer J.M."/>
        </authorList>
    </citation>
    <scope>NUCLEOTIDE SEQUENCE [LARGE SCALE GENOMIC DNA]</scope>
    <source>
        <strain evidence="2">if_2019</strain>
        <tissue evidence="1">Muscle</tissue>
    </source>
</reference>
<comment type="caution">
    <text evidence="1">The sequence shown here is derived from an EMBL/GenBank/DDBJ whole genome shotgun (WGS) entry which is preliminary data.</text>
</comment>
<dbReference type="EMBL" id="JAHRIQ010059114">
    <property type="protein sequence ID" value="MEQ2240372.1"/>
    <property type="molecule type" value="Genomic_DNA"/>
</dbReference>
<evidence type="ECO:0000313" key="1">
    <source>
        <dbReference type="EMBL" id="MEQ2240372.1"/>
    </source>
</evidence>
<proteinExistence type="predicted"/>
<keyword evidence="2" id="KW-1185">Reference proteome</keyword>
<gene>
    <name evidence="1" type="ORF">ILYODFUR_014197</name>
</gene>
<evidence type="ECO:0000313" key="2">
    <source>
        <dbReference type="Proteomes" id="UP001482620"/>
    </source>
</evidence>
<organism evidence="1 2">
    <name type="scientific">Ilyodon furcidens</name>
    <name type="common">goldbreast splitfin</name>
    <dbReference type="NCBI Taxonomy" id="33524"/>
    <lineage>
        <taxon>Eukaryota</taxon>
        <taxon>Metazoa</taxon>
        <taxon>Chordata</taxon>
        <taxon>Craniata</taxon>
        <taxon>Vertebrata</taxon>
        <taxon>Euteleostomi</taxon>
        <taxon>Actinopterygii</taxon>
        <taxon>Neopterygii</taxon>
        <taxon>Teleostei</taxon>
        <taxon>Neoteleostei</taxon>
        <taxon>Acanthomorphata</taxon>
        <taxon>Ovalentaria</taxon>
        <taxon>Atherinomorphae</taxon>
        <taxon>Cyprinodontiformes</taxon>
        <taxon>Goodeidae</taxon>
        <taxon>Ilyodon</taxon>
    </lineage>
</organism>